<name>A0A0H5QVL3_NEIMI</name>
<organism evidence="3 4">
    <name type="scientific">Neisseria meningitidis serogroup B</name>
    <dbReference type="NCBI Taxonomy" id="491"/>
    <lineage>
        <taxon>Bacteria</taxon>
        <taxon>Pseudomonadati</taxon>
        <taxon>Pseudomonadota</taxon>
        <taxon>Betaproteobacteria</taxon>
        <taxon>Neisseriales</taxon>
        <taxon>Neisseriaceae</taxon>
        <taxon>Neisseria</taxon>
    </lineage>
</organism>
<dbReference type="AlphaFoldDB" id="A0A0H5QVL3"/>
<dbReference type="EMBL" id="CVTF01000080">
    <property type="protein sequence ID" value="CRY99668.1"/>
    <property type="molecule type" value="Genomic_DNA"/>
</dbReference>
<dbReference type="SUPFAM" id="SSF52540">
    <property type="entry name" value="P-loop containing nucleoside triphosphate hydrolases"/>
    <property type="match status" value="1"/>
</dbReference>
<feature type="domain" description="G" evidence="2">
    <location>
        <begin position="8"/>
        <end position="151"/>
    </location>
</feature>
<evidence type="ECO:0000313" key="3">
    <source>
        <dbReference type="EMBL" id="CRY99668.1"/>
    </source>
</evidence>
<dbReference type="GO" id="GO:0002098">
    <property type="term" value="P:tRNA wobble uridine modification"/>
    <property type="evidence" value="ECO:0007669"/>
    <property type="project" value="TreeGrafter"/>
</dbReference>
<feature type="coiled-coil region" evidence="1">
    <location>
        <begin position="242"/>
        <end position="269"/>
    </location>
</feature>
<reference evidence="3 4" key="1">
    <citation type="submission" date="2014-11" db="EMBL/GenBank/DDBJ databases">
        <authorList>
            <person name="Diene M.Seydina."/>
        </authorList>
    </citation>
    <scope>NUCLEOTIDE SEQUENCE [LARGE SCALE GENOMIC DNA]</scope>
    <source>
        <strain evidence="3 4">Neisseria meningitidis CHUV</strain>
    </source>
</reference>
<keyword evidence="1" id="KW-0175">Coiled coil</keyword>
<dbReference type="PANTHER" id="PTHR42714">
    <property type="entry name" value="TRNA MODIFICATION GTPASE GTPBP3"/>
    <property type="match status" value="1"/>
</dbReference>
<dbReference type="GO" id="GO:0005525">
    <property type="term" value="F:GTP binding"/>
    <property type="evidence" value="ECO:0007669"/>
    <property type="project" value="InterPro"/>
</dbReference>
<dbReference type="Gene3D" id="3.40.50.300">
    <property type="entry name" value="P-loop containing nucleotide triphosphate hydrolases"/>
    <property type="match status" value="1"/>
</dbReference>
<dbReference type="PANTHER" id="PTHR42714:SF7">
    <property type="entry name" value="G DOMAIN-CONTAINING PROTEIN"/>
    <property type="match status" value="1"/>
</dbReference>
<protein>
    <submittedName>
        <fullName evidence="3">Probable integral membrane protein NMA1898</fullName>
    </submittedName>
</protein>
<dbReference type="Pfam" id="PF01926">
    <property type="entry name" value="MMR_HSR1"/>
    <property type="match status" value="1"/>
</dbReference>
<evidence type="ECO:0000259" key="2">
    <source>
        <dbReference type="Pfam" id="PF01926"/>
    </source>
</evidence>
<dbReference type="Proteomes" id="UP000182715">
    <property type="component" value="Unassembled WGS sequence"/>
</dbReference>
<proteinExistence type="predicted"/>
<dbReference type="InterPro" id="IPR006073">
    <property type="entry name" value="GTP-bd"/>
</dbReference>
<dbReference type="CDD" id="cd00882">
    <property type="entry name" value="Ras_like_GTPase"/>
    <property type="match status" value="1"/>
</dbReference>
<evidence type="ECO:0000313" key="4">
    <source>
        <dbReference type="Proteomes" id="UP000182715"/>
    </source>
</evidence>
<sequence>MNKQPLSLAVVGHTNTGKTSLLRTLLRDSGFGEVRNAPSTTRHVEEAAISDGADTLVFLYDTPGLEDAGGVLEWLENHTDNRSDGIERLQQFLGSHGAHHDFNQEAKVLRQVLQSDMAMYVIDAREPVLDKYRDELIILSWCAKPVMPVFNFTGGQPPESWTTMLARRNLHVFAGFDTVAFDFEGELRLWENLATMLPERSTLDRLTAMRRREWQRLDGEARREIADFLLDAAAFRQEVDENEDTATVLQTMQAEIRQLERQMQQRLFALYRFYHSEIDGGDWMPQAFRQDPFDSELLKQYGIRTGTGAATGALIGLGLDIATLGGSLGLGTAIGGFLGGILPNTRTISDKLSGRQTLHTDPETLTLLAARALDLLHVLQTRGHAAQSDIELHSRKAPWDATRLPPELNKARSHWKWSSLNTHRPETSRAERAGYVEKLQIRLSGKYSELNLNQDKAASRRQYK</sequence>
<dbReference type="InterPro" id="IPR021871">
    <property type="entry name" value="DUF3482"/>
</dbReference>
<dbReference type="GO" id="GO:0005829">
    <property type="term" value="C:cytosol"/>
    <property type="evidence" value="ECO:0007669"/>
    <property type="project" value="TreeGrafter"/>
</dbReference>
<accession>A0A0H5QVL3</accession>
<dbReference type="Pfam" id="PF11981">
    <property type="entry name" value="DUF3482"/>
    <property type="match status" value="1"/>
</dbReference>
<dbReference type="GO" id="GO:0030488">
    <property type="term" value="P:tRNA methylation"/>
    <property type="evidence" value="ECO:0007669"/>
    <property type="project" value="TreeGrafter"/>
</dbReference>
<dbReference type="InterPro" id="IPR027417">
    <property type="entry name" value="P-loop_NTPase"/>
</dbReference>
<evidence type="ECO:0000256" key="1">
    <source>
        <dbReference type="SAM" id="Coils"/>
    </source>
</evidence>